<dbReference type="PROSITE" id="PS01215">
    <property type="entry name" value="MRP"/>
    <property type="match status" value="1"/>
</dbReference>
<sequence>MAINKQQVRTALTHVMHPQMEKDLVTLDMIEDLVVQDTFITFTIDLPEKDTKLEAKLKEKCEQAIRKFVDEDAVLDINTAVNISKFRDNEDKGEFPGQGHRQKKEQEDEEADALSGVKNVIAVASGKGGVGKSTVAVNLACGLARTGAKVGLLDTDIYGPSIPTMMNTHERPNITTSKKLIPMKKYGVRFLSMGLLVDPDQAMIWRGPMVTSAVKQFMNEVEWGELDYLVLDLPPGTGDIQLTLVQTVPLTGSVIVSTPQDVALDDARKGVAMFKKVNVPVLGIVENMAYFIPEDMPDKKYHIFGKHGARNLAERIGTNFLGEIPLEQKVRESGDEGKPIVLDEDLDSVSAKKFVELSNNVIQQLAIRNKEQDPTEKIDIKIKP</sequence>
<dbReference type="InterPro" id="IPR019591">
    <property type="entry name" value="Mrp/NBP35_ATP-bd"/>
</dbReference>
<evidence type="ECO:0000256" key="10">
    <source>
        <dbReference type="SAM" id="MobiDB-lite"/>
    </source>
</evidence>
<keyword evidence="9" id="KW-0378">Hydrolase</keyword>
<dbReference type="PANTHER" id="PTHR42961">
    <property type="entry name" value="IRON-SULFUR PROTEIN NUBPL"/>
    <property type="match status" value="1"/>
</dbReference>
<dbReference type="AlphaFoldDB" id="A0A6M1T027"/>
<reference evidence="12 13" key="1">
    <citation type="submission" date="2020-02" db="EMBL/GenBank/DDBJ databases">
        <title>Aliifodinibius halophilus 2W32, complete genome.</title>
        <authorList>
            <person name="Li Y."/>
            <person name="Wu S."/>
        </authorList>
    </citation>
    <scope>NUCLEOTIDE SEQUENCE [LARGE SCALE GENOMIC DNA]</scope>
    <source>
        <strain evidence="12 13">2W32</strain>
    </source>
</reference>
<comment type="similarity">
    <text evidence="8 9">Belongs to the Mrp/NBP35 ATP-binding proteins family.</text>
</comment>
<keyword evidence="7 9" id="KW-0411">Iron-sulfur</keyword>
<feature type="binding site" evidence="9">
    <location>
        <begin position="126"/>
        <end position="133"/>
    </location>
    <ligand>
        <name>ATP</name>
        <dbReference type="ChEBI" id="CHEBI:30616"/>
    </ligand>
</feature>
<dbReference type="InterPro" id="IPR002744">
    <property type="entry name" value="MIP18-like"/>
</dbReference>
<feature type="domain" description="MIP18 family-like" evidence="11">
    <location>
        <begin position="5"/>
        <end position="67"/>
    </location>
</feature>
<evidence type="ECO:0000256" key="4">
    <source>
        <dbReference type="ARBA" id="ARBA00022741"/>
    </source>
</evidence>
<evidence type="ECO:0000256" key="2">
    <source>
        <dbReference type="ARBA" id="ARBA00008205"/>
    </source>
</evidence>
<evidence type="ECO:0000256" key="8">
    <source>
        <dbReference type="ARBA" id="ARBA00024036"/>
    </source>
</evidence>
<comment type="function">
    <text evidence="9">Binds and transfers iron-sulfur (Fe-S) clusters to target apoproteins. Can hydrolyze ATP.</text>
</comment>
<dbReference type="InterPro" id="IPR034904">
    <property type="entry name" value="FSCA_dom_sf"/>
</dbReference>
<dbReference type="InterPro" id="IPR044304">
    <property type="entry name" value="NUBPL-like"/>
</dbReference>
<dbReference type="GO" id="GO:0046872">
    <property type="term" value="F:metal ion binding"/>
    <property type="evidence" value="ECO:0007669"/>
    <property type="project" value="UniProtKB-KW"/>
</dbReference>
<evidence type="ECO:0000256" key="1">
    <source>
        <dbReference type="ARBA" id="ARBA00007352"/>
    </source>
</evidence>
<gene>
    <name evidence="12" type="ORF">G3569_02740</name>
</gene>
<dbReference type="GO" id="GO:0005524">
    <property type="term" value="F:ATP binding"/>
    <property type="evidence" value="ECO:0007669"/>
    <property type="project" value="UniProtKB-UniRule"/>
</dbReference>
<evidence type="ECO:0000256" key="3">
    <source>
        <dbReference type="ARBA" id="ARBA00022723"/>
    </source>
</evidence>
<keyword evidence="5 9" id="KW-0067">ATP-binding</keyword>
<keyword evidence="13" id="KW-1185">Reference proteome</keyword>
<keyword evidence="3 9" id="KW-0479">Metal-binding</keyword>
<comment type="similarity">
    <text evidence="1">In the N-terminal section; belongs to the MIP18 family.</text>
</comment>
<dbReference type="EMBL" id="JAALLS010000002">
    <property type="protein sequence ID" value="NGP87259.1"/>
    <property type="molecule type" value="Genomic_DNA"/>
</dbReference>
<evidence type="ECO:0000256" key="6">
    <source>
        <dbReference type="ARBA" id="ARBA00023004"/>
    </source>
</evidence>
<dbReference type="RefSeq" id="WP_165265839.1">
    <property type="nucleotide sequence ID" value="NZ_JAALLS010000002.1"/>
</dbReference>
<evidence type="ECO:0000313" key="12">
    <source>
        <dbReference type="EMBL" id="NGP87259.1"/>
    </source>
</evidence>
<dbReference type="CDD" id="cd02037">
    <property type="entry name" value="Mrp_NBP35"/>
    <property type="match status" value="1"/>
</dbReference>
<dbReference type="SUPFAM" id="SSF52540">
    <property type="entry name" value="P-loop containing nucleoside triphosphate hydrolases"/>
    <property type="match status" value="1"/>
</dbReference>
<evidence type="ECO:0000256" key="9">
    <source>
        <dbReference type="HAMAP-Rule" id="MF_02040"/>
    </source>
</evidence>
<comment type="subunit">
    <text evidence="9">Homodimer.</text>
</comment>
<dbReference type="Pfam" id="PF01883">
    <property type="entry name" value="FeS_assembly_P"/>
    <property type="match status" value="1"/>
</dbReference>
<dbReference type="Proteomes" id="UP000479132">
    <property type="component" value="Unassembled WGS sequence"/>
</dbReference>
<protein>
    <recommendedName>
        <fullName evidence="9">Iron-sulfur cluster carrier protein</fullName>
    </recommendedName>
</protein>
<evidence type="ECO:0000259" key="11">
    <source>
        <dbReference type="Pfam" id="PF01883"/>
    </source>
</evidence>
<dbReference type="Pfam" id="PF10609">
    <property type="entry name" value="ParA"/>
    <property type="match status" value="1"/>
</dbReference>
<dbReference type="SUPFAM" id="SSF117916">
    <property type="entry name" value="Fe-S cluster assembly (FSCA) domain-like"/>
    <property type="match status" value="1"/>
</dbReference>
<comment type="similarity">
    <text evidence="2">In the C-terminal section; belongs to the Mrp/NBP35 ATP-binding proteins family.</text>
</comment>
<evidence type="ECO:0000313" key="13">
    <source>
        <dbReference type="Proteomes" id="UP000479132"/>
    </source>
</evidence>
<dbReference type="Gene3D" id="3.30.300.130">
    <property type="entry name" value="Fe-S cluster assembly (FSCA)"/>
    <property type="match status" value="1"/>
</dbReference>
<dbReference type="GO" id="GO:0140663">
    <property type="term" value="F:ATP-dependent FeS chaperone activity"/>
    <property type="evidence" value="ECO:0007669"/>
    <property type="project" value="InterPro"/>
</dbReference>
<evidence type="ECO:0000256" key="5">
    <source>
        <dbReference type="ARBA" id="ARBA00022840"/>
    </source>
</evidence>
<dbReference type="InterPro" id="IPR033756">
    <property type="entry name" value="YlxH/NBP35"/>
</dbReference>
<dbReference type="FunFam" id="3.40.50.300:FF:000418">
    <property type="entry name" value="Iron-sulfur cluster carrier protein"/>
    <property type="match status" value="1"/>
</dbReference>
<dbReference type="GO" id="GO:0051539">
    <property type="term" value="F:4 iron, 4 sulfur cluster binding"/>
    <property type="evidence" value="ECO:0007669"/>
    <property type="project" value="TreeGrafter"/>
</dbReference>
<keyword evidence="6 9" id="KW-0408">Iron</keyword>
<evidence type="ECO:0000256" key="7">
    <source>
        <dbReference type="ARBA" id="ARBA00023014"/>
    </source>
</evidence>
<keyword evidence="4 9" id="KW-0547">Nucleotide-binding</keyword>
<organism evidence="12 13">
    <name type="scientific">Fodinibius halophilus</name>
    <dbReference type="NCBI Taxonomy" id="1736908"/>
    <lineage>
        <taxon>Bacteria</taxon>
        <taxon>Pseudomonadati</taxon>
        <taxon>Balneolota</taxon>
        <taxon>Balneolia</taxon>
        <taxon>Balneolales</taxon>
        <taxon>Balneolaceae</taxon>
        <taxon>Fodinibius</taxon>
    </lineage>
</organism>
<accession>A0A6M1T027</accession>
<comment type="caution">
    <text evidence="12">The sequence shown here is derived from an EMBL/GenBank/DDBJ whole genome shotgun (WGS) entry which is preliminary data.</text>
</comment>
<dbReference type="GO" id="GO:0016226">
    <property type="term" value="P:iron-sulfur cluster assembly"/>
    <property type="evidence" value="ECO:0007669"/>
    <property type="project" value="InterPro"/>
</dbReference>
<proteinExistence type="inferred from homology"/>
<dbReference type="HAMAP" id="MF_02040">
    <property type="entry name" value="Mrp_NBP35"/>
    <property type="match status" value="1"/>
</dbReference>
<dbReference type="InterPro" id="IPR000808">
    <property type="entry name" value="Mrp-like_CS"/>
</dbReference>
<name>A0A6M1T027_9BACT</name>
<dbReference type="PANTHER" id="PTHR42961:SF2">
    <property type="entry name" value="IRON-SULFUR PROTEIN NUBPL"/>
    <property type="match status" value="1"/>
</dbReference>
<feature type="region of interest" description="Disordered" evidence="10">
    <location>
        <begin position="88"/>
        <end position="111"/>
    </location>
</feature>
<dbReference type="Gene3D" id="3.40.50.300">
    <property type="entry name" value="P-loop containing nucleotide triphosphate hydrolases"/>
    <property type="match status" value="1"/>
</dbReference>
<dbReference type="GO" id="GO:0016887">
    <property type="term" value="F:ATP hydrolysis activity"/>
    <property type="evidence" value="ECO:0007669"/>
    <property type="project" value="UniProtKB-UniRule"/>
</dbReference>
<dbReference type="InterPro" id="IPR027417">
    <property type="entry name" value="P-loop_NTPase"/>
</dbReference>